<gene>
    <name evidence="2" type="ORF">HaLaN_20589</name>
</gene>
<reference evidence="2 3" key="1">
    <citation type="submission" date="2020-02" db="EMBL/GenBank/DDBJ databases">
        <title>Draft genome sequence of Haematococcus lacustris strain NIES-144.</title>
        <authorList>
            <person name="Morimoto D."/>
            <person name="Nakagawa S."/>
            <person name="Yoshida T."/>
            <person name="Sawayama S."/>
        </authorList>
    </citation>
    <scope>NUCLEOTIDE SEQUENCE [LARGE SCALE GENOMIC DNA]</scope>
    <source>
        <strain evidence="2 3">NIES-144</strain>
    </source>
</reference>
<comment type="caution">
    <text evidence="2">The sequence shown here is derived from an EMBL/GenBank/DDBJ whole genome shotgun (WGS) entry which is preliminary data.</text>
</comment>
<sequence length="111" mass="11382">MSCTTVQGWKREEADHQCSMESNADWAAHPSCCPPLAAAGAGAAPGLPTPPVVPPLQQLAAGASASPGMLAPLSEQGSDPTCRARCSWATSVAAVSRGEARMSKKCMDLNM</sequence>
<feature type="region of interest" description="Disordered" evidence="1">
    <location>
        <begin position="1"/>
        <end position="21"/>
    </location>
</feature>
<keyword evidence="3" id="KW-1185">Reference proteome</keyword>
<dbReference type="AlphaFoldDB" id="A0A699ZL78"/>
<feature type="compositionally biased region" description="Basic and acidic residues" evidence="1">
    <location>
        <begin position="9"/>
        <end position="18"/>
    </location>
</feature>
<organism evidence="2 3">
    <name type="scientific">Haematococcus lacustris</name>
    <name type="common">Green alga</name>
    <name type="synonym">Haematococcus pluvialis</name>
    <dbReference type="NCBI Taxonomy" id="44745"/>
    <lineage>
        <taxon>Eukaryota</taxon>
        <taxon>Viridiplantae</taxon>
        <taxon>Chlorophyta</taxon>
        <taxon>core chlorophytes</taxon>
        <taxon>Chlorophyceae</taxon>
        <taxon>CS clade</taxon>
        <taxon>Chlamydomonadales</taxon>
        <taxon>Haematococcaceae</taxon>
        <taxon>Haematococcus</taxon>
    </lineage>
</organism>
<evidence type="ECO:0000313" key="2">
    <source>
        <dbReference type="EMBL" id="GFH23041.1"/>
    </source>
</evidence>
<name>A0A699ZL78_HAELA</name>
<protein>
    <submittedName>
        <fullName evidence="2">Uncharacterized protein</fullName>
    </submittedName>
</protein>
<evidence type="ECO:0000313" key="3">
    <source>
        <dbReference type="Proteomes" id="UP000485058"/>
    </source>
</evidence>
<dbReference type="EMBL" id="BLLF01002179">
    <property type="protein sequence ID" value="GFH23041.1"/>
    <property type="molecule type" value="Genomic_DNA"/>
</dbReference>
<accession>A0A699ZL78</accession>
<dbReference type="Proteomes" id="UP000485058">
    <property type="component" value="Unassembled WGS sequence"/>
</dbReference>
<evidence type="ECO:0000256" key="1">
    <source>
        <dbReference type="SAM" id="MobiDB-lite"/>
    </source>
</evidence>
<proteinExistence type="predicted"/>